<protein>
    <submittedName>
        <fullName evidence="2">3-oxoadipate enol-lactonase</fullName>
        <ecNumber evidence="2">3.1.1.24</ecNumber>
    </submittedName>
</protein>
<evidence type="ECO:0000259" key="1">
    <source>
        <dbReference type="Pfam" id="PF00561"/>
    </source>
</evidence>
<name>A0AAW8EPL9_VARPD</name>
<proteinExistence type="predicted"/>
<dbReference type="RefSeq" id="WP_307596836.1">
    <property type="nucleotide sequence ID" value="NZ_JAUSRV010000020.1"/>
</dbReference>
<dbReference type="GO" id="GO:0047570">
    <property type="term" value="F:3-oxoadipate enol-lactonase activity"/>
    <property type="evidence" value="ECO:0007669"/>
    <property type="project" value="UniProtKB-EC"/>
</dbReference>
<dbReference type="InterPro" id="IPR000639">
    <property type="entry name" value="Epox_hydrolase-like"/>
</dbReference>
<dbReference type="PANTHER" id="PTHR43798">
    <property type="entry name" value="MONOACYLGLYCEROL LIPASE"/>
    <property type="match status" value="1"/>
</dbReference>
<gene>
    <name evidence="2" type="ORF">J2W39_006086</name>
</gene>
<accession>A0AAW8EPL9</accession>
<keyword evidence="2" id="KW-0378">Hydrolase</keyword>
<dbReference type="Gene3D" id="3.40.50.1820">
    <property type="entry name" value="alpha/beta hydrolase"/>
    <property type="match status" value="1"/>
</dbReference>
<dbReference type="InterPro" id="IPR029058">
    <property type="entry name" value="AB_hydrolase_fold"/>
</dbReference>
<dbReference type="PRINTS" id="PR00111">
    <property type="entry name" value="ABHYDROLASE"/>
</dbReference>
<reference evidence="2" key="1">
    <citation type="submission" date="2023-07" db="EMBL/GenBank/DDBJ databases">
        <title>Sorghum-associated microbial communities from plants grown in Nebraska, USA.</title>
        <authorList>
            <person name="Schachtman D."/>
        </authorList>
    </citation>
    <scope>NUCLEOTIDE SEQUENCE</scope>
    <source>
        <strain evidence="2">DS3315</strain>
    </source>
</reference>
<evidence type="ECO:0000313" key="2">
    <source>
        <dbReference type="EMBL" id="MDP9974802.1"/>
    </source>
</evidence>
<dbReference type="Proteomes" id="UP001224845">
    <property type="component" value="Unassembled WGS sequence"/>
</dbReference>
<dbReference type="PRINTS" id="PR00412">
    <property type="entry name" value="EPOXHYDRLASE"/>
</dbReference>
<feature type="domain" description="AB hydrolase-1" evidence="1">
    <location>
        <begin position="28"/>
        <end position="253"/>
    </location>
</feature>
<evidence type="ECO:0000313" key="3">
    <source>
        <dbReference type="Proteomes" id="UP001224845"/>
    </source>
</evidence>
<organism evidence="2 3">
    <name type="scientific">Variovorax paradoxus</name>
    <dbReference type="NCBI Taxonomy" id="34073"/>
    <lineage>
        <taxon>Bacteria</taxon>
        <taxon>Pseudomonadati</taxon>
        <taxon>Pseudomonadota</taxon>
        <taxon>Betaproteobacteria</taxon>
        <taxon>Burkholderiales</taxon>
        <taxon>Comamonadaceae</taxon>
        <taxon>Variovorax</taxon>
    </lineage>
</organism>
<dbReference type="AlphaFoldDB" id="A0AAW8EPL9"/>
<dbReference type="EC" id="3.1.1.24" evidence="2"/>
<comment type="caution">
    <text evidence="2">The sequence shown here is derived from an EMBL/GenBank/DDBJ whole genome shotgun (WGS) entry which is preliminary data.</text>
</comment>
<dbReference type="InterPro" id="IPR000073">
    <property type="entry name" value="AB_hydrolase_1"/>
</dbReference>
<dbReference type="Pfam" id="PF00561">
    <property type="entry name" value="Abhydrolase_1"/>
    <property type="match status" value="1"/>
</dbReference>
<dbReference type="InterPro" id="IPR050266">
    <property type="entry name" value="AB_hydrolase_sf"/>
</dbReference>
<sequence>MQLESTLIPAESFHGRLAVHTAGRVGAPAVVLGHSILASTNMWRGQVEMLLELGLRVVSVDTRGHGASDEPPPECSLDDLVADNIRVLDELGITRAHFIGVSLGGMVALGLGILHPDRVASLIVCDARADAPPAFAAPWDERIATAQAHGTAALADSTAERWFGSDFLERRPELGREVKEMIAGTSVGGFAACARALQGLDYLSRVGRITAPTQWIVGANDGVLPDAMRHLQSLVSGSALDVIEGAGHLPNVDQPAAFNAVVARRLHSLTA</sequence>
<dbReference type="SUPFAM" id="SSF53474">
    <property type="entry name" value="alpha/beta-Hydrolases"/>
    <property type="match status" value="1"/>
</dbReference>
<dbReference type="EMBL" id="JAUSRV010000020">
    <property type="protein sequence ID" value="MDP9974802.1"/>
    <property type="molecule type" value="Genomic_DNA"/>
</dbReference>